<keyword evidence="1" id="KW-0732">Signal</keyword>
<name>A0A7K1U414_9BACT</name>
<dbReference type="AlphaFoldDB" id="A0A7K1U414"/>
<sequence>MKYLASVLLFGFITGMEVSAQTTTSKGHVEIEADPIAYALKGYSVHLGYQKNSFRYDVGIFGIEVPKFLSENDDFKEYSRGFGLKVDYTGKEARGWFIGAQSDYTFERATYKKNGHKEKGTTLSAGIRGGYRIMFSGKNRDGKGFYITPWIGIDKVFQIDEIVFEEHSYENQSFRIFPTVHLGWRF</sequence>
<evidence type="ECO:0008006" key="4">
    <source>
        <dbReference type="Google" id="ProtNLM"/>
    </source>
</evidence>
<organism evidence="2 3">
    <name type="scientific">Chitinophaga tropicalis</name>
    <dbReference type="NCBI Taxonomy" id="2683588"/>
    <lineage>
        <taxon>Bacteria</taxon>
        <taxon>Pseudomonadati</taxon>
        <taxon>Bacteroidota</taxon>
        <taxon>Chitinophagia</taxon>
        <taxon>Chitinophagales</taxon>
        <taxon>Chitinophagaceae</taxon>
        <taxon>Chitinophaga</taxon>
    </lineage>
</organism>
<keyword evidence="3" id="KW-1185">Reference proteome</keyword>
<dbReference type="RefSeq" id="WP_157306528.1">
    <property type="nucleotide sequence ID" value="NZ_WRXN01000005.1"/>
</dbReference>
<accession>A0A7K1U414</accession>
<dbReference type="Proteomes" id="UP000461730">
    <property type="component" value="Unassembled WGS sequence"/>
</dbReference>
<dbReference type="EMBL" id="WRXN01000005">
    <property type="protein sequence ID" value="MVT09098.1"/>
    <property type="molecule type" value="Genomic_DNA"/>
</dbReference>
<feature type="chain" id="PRO_5029809411" description="DUF3575 domain-containing protein" evidence="1">
    <location>
        <begin position="21"/>
        <end position="186"/>
    </location>
</feature>
<evidence type="ECO:0000313" key="3">
    <source>
        <dbReference type="Proteomes" id="UP000461730"/>
    </source>
</evidence>
<evidence type="ECO:0000313" key="2">
    <source>
        <dbReference type="EMBL" id="MVT09098.1"/>
    </source>
</evidence>
<protein>
    <recommendedName>
        <fullName evidence="4">DUF3575 domain-containing protein</fullName>
    </recommendedName>
</protein>
<reference evidence="2 3" key="1">
    <citation type="submission" date="2019-12" db="EMBL/GenBank/DDBJ databases">
        <title>Chitinophaga sp. strain ysch24 (GDMCC 1.1355), whole genome shotgun sequence.</title>
        <authorList>
            <person name="Zhang X."/>
        </authorList>
    </citation>
    <scope>NUCLEOTIDE SEQUENCE [LARGE SCALE GENOMIC DNA]</scope>
    <source>
        <strain evidence="3">ysch24</strain>
    </source>
</reference>
<dbReference type="SUPFAM" id="SSF103515">
    <property type="entry name" value="Autotransporter"/>
    <property type="match status" value="1"/>
</dbReference>
<gene>
    <name evidence="2" type="ORF">GO493_12570</name>
</gene>
<evidence type="ECO:0000256" key="1">
    <source>
        <dbReference type="SAM" id="SignalP"/>
    </source>
</evidence>
<feature type="signal peptide" evidence="1">
    <location>
        <begin position="1"/>
        <end position="20"/>
    </location>
</feature>
<proteinExistence type="predicted"/>
<comment type="caution">
    <text evidence="2">The sequence shown here is derived from an EMBL/GenBank/DDBJ whole genome shotgun (WGS) entry which is preliminary data.</text>
</comment>
<dbReference type="InterPro" id="IPR036709">
    <property type="entry name" value="Autotransporte_beta_dom_sf"/>
</dbReference>